<protein>
    <recommendedName>
        <fullName evidence="3">Nucleotidyl transferase domain-containing protein</fullName>
    </recommendedName>
</protein>
<reference evidence="4 5" key="1">
    <citation type="submission" date="2013-10" db="EMBL/GenBank/DDBJ databases">
        <title>The Genome Sequence of Acinetobacter brisouii CIP 110357.</title>
        <authorList>
            <consortium name="The Broad Institute Genomics Platform"/>
            <consortium name="The Broad Institute Genome Sequencing Center for Infectious Disease"/>
            <person name="Cerqueira G."/>
            <person name="Feldgarden M."/>
            <person name="Courvalin P."/>
            <person name="Grillot-Courvalin C."/>
            <person name="Clermont D."/>
            <person name="Rocha E."/>
            <person name="Yoon E.-J."/>
            <person name="Nemec A."/>
            <person name="Young S.K."/>
            <person name="Zeng Q."/>
            <person name="Gargeya S."/>
            <person name="Fitzgerald M."/>
            <person name="Abouelleil A."/>
            <person name="Alvarado L."/>
            <person name="Berlin A.M."/>
            <person name="Chapman S.B."/>
            <person name="Gainer-Dewar J."/>
            <person name="Goldberg J."/>
            <person name="Gnerre S."/>
            <person name="Griggs A."/>
            <person name="Gujja S."/>
            <person name="Hansen M."/>
            <person name="Howarth C."/>
            <person name="Imamovic A."/>
            <person name="Ireland A."/>
            <person name="Larimer J."/>
            <person name="McCowan C."/>
            <person name="Murphy C."/>
            <person name="Pearson M."/>
            <person name="Poon T.W."/>
            <person name="Priest M."/>
            <person name="Roberts A."/>
            <person name="Saif S."/>
            <person name="Shea T."/>
            <person name="Sykes S."/>
            <person name="Wortman J."/>
            <person name="Nusbaum C."/>
            <person name="Birren B."/>
        </authorList>
    </citation>
    <scope>NUCLEOTIDE SEQUENCE [LARGE SCALE GENOMIC DNA]</scope>
    <source>
        <strain evidence="4 5">CIP 110357</strain>
    </source>
</reference>
<dbReference type="InterPro" id="IPR054790">
    <property type="entry name" value="MurU"/>
</dbReference>
<evidence type="ECO:0000256" key="2">
    <source>
        <dbReference type="ARBA" id="ARBA00022695"/>
    </source>
</evidence>
<dbReference type="RefSeq" id="WP_004901256.1">
    <property type="nucleotide sequence ID" value="NZ_BBTI01000012.1"/>
</dbReference>
<dbReference type="NCBIfam" id="NF045761">
    <property type="entry name" value="NAMPUrTaseMurU"/>
    <property type="match status" value="1"/>
</dbReference>
<evidence type="ECO:0000313" key="4">
    <source>
        <dbReference type="EMBL" id="ESK52001.1"/>
    </source>
</evidence>
<dbReference type="EMBL" id="AYEU01000004">
    <property type="protein sequence ID" value="ESK52001.1"/>
    <property type="molecule type" value="Genomic_DNA"/>
</dbReference>
<dbReference type="Gene3D" id="3.90.550.10">
    <property type="entry name" value="Spore Coat Polysaccharide Biosynthesis Protein SpsA, Chain A"/>
    <property type="match status" value="1"/>
</dbReference>
<sequence length="229" mass="25172">MKAMILAAGLGNRMRPLTLHTPKPLLAVADKPLIVWHIEKLQKIGVTDIVINTAWLAEKLIAALGTGEQFGVKIHWSNEGEGLETAGGIIHALPLLGDQPFILVNGDVWTNYDFAPLLQVELGQNLAHLMLVENPVQHPQGDFVLHEQKAYTFEQNQQGEALTYSGIAVISPEMFAGLAEGKRPLAPLLKDAMLQGRISAQKLPAAWVDVGTPERLSDLDRQIRQRQYA</sequence>
<dbReference type="InterPro" id="IPR050065">
    <property type="entry name" value="GlmU-like"/>
</dbReference>
<dbReference type="SUPFAM" id="SSF53448">
    <property type="entry name" value="Nucleotide-diphospho-sugar transferases"/>
    <property type="match status" value="1"/>
</dbReference>
<dbReference type="OrthoDB" id="9788272at2"/>
<dbReference type="HOGENOM" id="CLU_029499_2_1_6"/>
<dbReference type="PANTHER" id="PTHR43584:SF8">
    <property type="entry name" value="N-ACETYLMURAMATE ALPHA-1-PHOSPHATE URIDYLYLTRANSFERASE"/>
    <property type="match status" value="1"/>
</dbReference>
<comment type="caution">
    <text evidence="4">The sequence shown here is derived from an EMBL/GenBank/DDBJ whole genome shotgun (WGS) entry which is preliminary data.</text>
</comment>
<organism evidence="4 5">
    <name type="scientific">Acinetobacter brisouii CIP 110357</name>
    <dbReference type="NCBI Taxonomy" id="1341683"/>
    <lineage>
        <taxon>Bacteria</taxon>
        <taxon>Pseudomonadati</taxon>
        <taxon>Pseudomonadota</taxon>
        <taxon>Gammaproteobacteria</taxon>
        <taxon>Moraxellales</taxon>
        <taxon>Moraxellaceae</taxon>
        <taxon>Acinetobacter</taxon>
    </lineage>
</organism>
<keyword evidence="5" id="KW-1185">Reference proteome</keyword>
<keyword evidence="1" id="KW-0808">Transferase</keyword>
<proteinExistence type="predicted"/>
<gene>
    <name evidence="4" type="ORF">P255_01097</name>
</gene>
<accession>V2UTR6</accession>
<evidence type="ECO:0000256" key="1">
    <source>
        <dbReference type="ARBA" id="ARBA00022679"/>
    </source>
</evidence>
<dbReference type="InterPro" id="IPR029044">
    <property type="entry name" value="Nucleotide-diphossugar_trans"/>
</dbReference>
<dbReference type="Proteomes" id="UP000018418">
    <property type="component" value="Unassembled WGS sequence"/>
</dbReference>
<evidence type="ECO:0000259" key="3">
    <source>
        <dbReference type="Pfam" id="PF00483"/>
    </source>
</evidence>
<dbReference type="STRING" id="396323.VH98_06840"/>
<name>V2UTR6_9GAMM</name>
<feature type="domain" description="Nucleotidyl transferase" evidence="3">
    <location>
        <begin position="2"/>
        <end position="224"/>
    </location>
</feature>
<keyword evidence="2" id="KW-0548">Nucleotidyltransferase</keyword>
<dbReference type="PATRIC" id="fig|1341683.3.peg.1085"/>
<dbReference type="Pfam" id="PF00483">
    <property type="entry name" value="NTP_transferase"/>
    <property type="match status" value="1"/>
</dbReference>
<dbReference type="InterPro" id="IPR005835">
    <property type="entry name" value="NTP_transferase_dom"/>
</dbReference>
<dbReference type="PANTHER" id="PTHR43584">
    <property type="entry name" value="NUCLEOTIDYL TRANSFERASE"/>
    <property type="match status" value="1"/>
</dbReference>
<dbReference type="AlphaFoldDB" id="V2UTR6"/>
<dbReference type="GO" id="GO:0016779">
    <property type="term" value="F:nucleotidyltransferase activity"/>
    <property type="evidence" value="ECO:0007669"/>
    <property type="project" value="UniProtKB-KW"/>
</dbReference>
<evidence type="ECO:0000313" key="5">
    <source>
        <dbReference type="Proteomes" id="UP000018418"/>
    </source>
</evidence>
<dbReference type="CDD" id="cd06422">
    <property type="entry name" value="NTP_transferase_like_1"/>
    <property type="match status" value="1"/>
</dbReference>